<dbReference type="PROSITE" id="PS00141">
    <property type="entry name" value="ASP_PROTEASE"/>
    <property type="match status" value="1"/>
</dbReference>
<gene>
    <name evidence="3" type="ORF">GN958_ATG17432</name>
    <name evidence="2" type="ORF">GN958_ATG18214</name>
</gene>
<dbReference type="Proteomes" id="UP000704712">
    <property type="component" value="Unassembled WGS sequence"/>
</dbReference>
<dbReference type="InterPro" id="IPR043502">
    <property type="entry name" value="DNA/RNA_pol_sf"/>
</dbReference>
<evidence type="ECO:0000313" key="4">
    <source>
        <dbReference type="Proteomes" id="UP000704712"/>
    </source>
</evidence>
<name>A0A8S9U213_PHYIN</name>
<dbReference type="GO" id="GO:0003964">
    <property type="term" value="F:RNA-directed DNA polymerase activity"/>
    <property type="evidence" value="ECO:0007669"/>
    <property type="project" value="UniProtKB-KW"/>
</dbReference>
<dbReference type="Pfam" id="PF08284">
    <property type="entry name" value="RVP_2"/>
    <property type="match status" value="1"/>
</dbReference>
<dbReference type="Gene3D" id="2.40.70.10">
    <property type="entry name" value="Acid Proteases"/>
    <property type="match status" value="1"/>
</dbReference>
<keyword evidence="3" id="KW-0548">Nucleotidyltransferase</keyword>
<dbReference type="FunFam" id="3.30.70.270:FF:000020">
    <property type="entry name" value="Transposon Tf2-6 polyprotein-like Protein"/>
    <property type="match status" value="1"/>
</dbReference>
<reference evidence="3" key="1">
    <citation type="submission" date="2020-03" db="EMBL/GenBank/DDBJ databases">
        <title>Hybrid Assembly of Korean Phytophthora infestans isolates.</title>
        <authorList>
            <person name="Prokchorchik M."/>
            <person name="Lee Y."/>
            <person name="Seo J."/>
            <person name="Cho J.-H."/>
            <person name="Park Y.-E."/>
            <person name="Jang D.-C."/>
            <person name="Im J.-S."/>
            <person name="Choi J.-G."/>
            <person name="Park H.-J."/>
            <person name="Lee G.-B."/>
            <person name="Lee Y.-G."/>
            <person name="Hong S.-Y."/>
            <person name="Cho K."/>
            <person name="Sohn K.H."/>
        </authorList>
    </citation>
    <scope>NUCLEOTIDE SEQUENCE</scope>
    <source>
        <strain evidence="3">KR_2_A2</strain>
    </source>
</reference>
<dbReference type="InterPro" id="IPR021109">
    <property type="entry name" value="Peptidase_aspartic_dom_sf"/>
</dbReference>
<dbReference type="EMBL" id="JAACNO010002398">
    <property type="protein sequence ID" value="KAF4133377.1"/>
    <property type="molecule type" value="Genomic_DNA"/>
</dbReference>
<evidence type="ECO:0000313" key="3">
    <source>
        <dbReference type="EMBL" id="KAF4133377.1"/>
    </source>
</evidence>
<protein>
    <submittedName>
        <fullName evidence="3">Reverse transcriptase (RNA-dependent DNA polymerase)</fullName>
    </submittedName>
</protein>
<dbReference type="CDD" id="cd00303">
    <property type="entry name" value="retropepsin_like"/>
    <property type="match status" value="1"/>
</dbReference>
<dbReference type="AlphaFoldDB" id="A0A8S9U213"/>
<dbReference type="EMBL" id="JAACNO010002527">
    <property type="protein sequence ID" value="KAF4132592.1"/>
    <property type="molecule type" value="Genomic_DNA"/>
</dbReference>
<dbReference type="InterPro" id="IPR001969">
    <property type="entry name" value="Aspartic_peptidase_AS"/>
</dbReference>
<dbReference type="PANTHER" id="PTHR33064:SF37">
    <property type="entry name" value="RIBONUCLEASE H"/>
    <property type="match status" value="1"/>
</dbReference>
<proteinExistence type="predicted"/>
<dbReference type="Gene3D" id="3.30.70.270">
    <property type="match status" value="2"/>
</dbReference>
<feature type="domain" description="Reverse transcriptase" evidence="1">
    <location>
        <begin position="305"/>
        <end position="458"/>
    </location>
</feature>
<dbReference type="SUPFAM" id="SSF50630">
    <property type="entry name" value="Acid proteases"/>
    <property type="match status" value="1"/>
</dbReference>
<comment type="caution">
    <text evidence="3">The sequence shown here is derived from an EMBL/GenBank/DDBJ whole genome shotgun (WGS) entry which is preliminary data.</text>
</comment>
<keyword evidence="3" id="KW-0695">RNA-directed DNA polymerase</keyword>
<dbReference type="GO" id="GO:0004190">
    <property type="term" value="F:aspartic-type endopeptidase activity"/>
    <property type="evidence" value="ECO:0007669"/>
    <property type="project" value="InterPro"/>
</dbReference>
<dbReference type="InterPro" id="IPR043128">
    <property type="entry name" value="Rev_trsase/Diguanyl_cyclase"/>
</dbReference>
<dbReference type="PANTHER" id="PTHR33064">
    <property type="entry name" value="POL PROTEIN"/>
    <property type="match status" value="1"/>
</dbReference>
<organism evidence="3 4">
    <name type="scientific">Phytophthora infestans</name>
    <name type="common">Potato late blight agent</name>
    <name type="synonym">Botrytis infestans</name>
    <dbReference type="NCBI Taxonomy" id="4787"/>
    <lineage>
        <taxon>Eukaryota</taxon>
        <taxon>Sar</taxon>
        <taxon>Stramenopiles</taxon>
        <taxon>Oomycota</taxon>
        <taxon>Peronosporomycetes</taxon>
        <taxon>Peronosporales</taxon>
        <taxon>Peronosporaceae</taxon>
        <taxon>Phytophthora</taxon>
    </lineage>
</organism>
<dbReference type="SUPFAM" id="SSF56672">
    <property type="entry name" value="DNA/RNA polymerases"/>
    <property type="match status" value="1"/>
</dbReference>
<dbReference type="InterPro" id="IPR000477">
    <property type="entry name" value="RT_dom"/>
</dbReference>
<keyword evidence="3" id="KW-0808">Transferase</keyword>
<accession>A0A8S9U213</accession>
<dbReference type="CDD" id="cd01647">
    <property type="entry name" value="RT_LTR"/>
    <property type="match status" value="1"/>
</dbReference>
<evidence type="ECO:0000259" key="1">
    <source>
        <dbReference type="Pfam" id="PF00078"/>
    </source>
</evidence>
<sequence length="552" mass="63234">MEELPEERSVIGTSVCAMELRLDKVQVEGNDLLFVEALVNGRSLKMLVDSGATHSIVRRDLLVSPTGARLEKIQARDFEGKLSTTSFRKFTVNMTVENRVCPVKLVEWPLRQDFDGILGQSWLSRENPDIDWSARTVSWRRRTRRNLPREWTPPPSNEPTIAYVDAEELQRNLKSGMYAEVYHLDVVVDNGKVKPDADVSSLIREFADSLREELPEGLPPERDIEHSVQLKQGAVPSSRPPFRHAHVEKAALKNFVDKLLHKKWIERSSSPWVSNIFAVPKRDPVTGQLPTKIQWVRGGDPSKPVRWVIDYRYVNSATNIPRIPIPRIDEIFDRLAGAHVFTLIDLASGYHQMRMAFDSRQFTAFHAGSEIYQWCVAPMGLAGMPGTWSRLMRRIFENKDLAGFVVVYLDDICVFSKNRTEHLQHLRRVLEILRSEQLYAKPSKCHFAQDEIRFLGHIVSGTGVRVDPDKTAAIANWARPQNVKDLQRFLGLSGYYRRFVRSYADLVLPLSNLLKSTTEWKWGPDQEFAFNTIKKTLISAPILRLPDMNLPF</sequence>
<dbReference type="InterPro" id="IPR051320">
    <property type="entry name" value="Viral_Replic_Matur_Polypro"/>
</dbReference>
<dbReference type="Gene3D" id="3.10.10.10">
    <property type="entry name" value="HIV Type 1 Reverse Transcriptase, subunit A, domain 1"/>
    <property type="match status" value="1"/>
</dbReference>
<evidence type="ECO:0000313" key="2">
    <source>
        <dbReference type="EMBL" id="KAF4132592.1"/>
    </source>
</evidence>
<dbReference type="Pfam" id="PF00078">
    <property type="entry name" value="RVT_1"/>
    <property type="match status" value="1"/>
</dbReference>
<dbReference type="GO" id="GO:0006508">
    <property type="term" value="P:proteolysis"/>
    <property type="evidence" value="ECO:0007669"/>
    <property type="project" value="InterPro"/>
</dbReference>